<protein>
    <submittedName>
        <fullName evidence="1">Uncharacterized protein</fullName>
    </submittedName>
</protein>
<keyword evidence="2" id="KW-1185">Reference proteome</keyword>
<dbReference type="AlphaFoldDB" id="A0A1B8U3X2"/>
<dbReference type="EMBL" id="LSFM01000001">
    <property type="protein sequence ID" value="OBY66575.1"/>
    <property type="molecule type" value="Genomic_DNA"/>
</dbReference>
<dbReference type="STRING" id="1774273.LPB03_08695"/>
<organism evidence="1 2">
    <name type="scientific">Polaribacter vadi</name>
    <dbReference type="NCBI Taxonomy" id="1774273"/>
    <lineage>
        <taxon>Bacteria</taxon>
        <taxon>Pseudomonadati</taxon>
        <taxon>Bacteroidota</taxon>
        <taxon>Flavobacteriia</taxon>
        <taxon>Flavobacteriales</taxon>
        <taxon>Flavobacteriaceae</taxon>
    </lineage>
</organism>
<reference evidence="2" key="1">
    <citation type="submission" date="2016-02" db="EMBL/GenBank/DDBJ databases">
        <authorList>
            <person name="Shin S.-K."/>
            <person name="Yi H."/>
            <person name="Kim E."/>
        </authorList>
    </citation>
    <scope>NUCLEOTIDE SEQUENCE [LARGE SCALE GENOMIC DNA]</scope>
    <source>
        <strain evidence="2">LPB0003</strain>
    </source>
</reference>
<sequence>MFFYMVALSQNQPNKTTTTNYTTSTEITEDELFKTTKEFVASKEFNKALLILSKNYDRFSESLNINWLYAHVLSLNNDKIKAEAKFKKAISLSPDNKNLQKDYARFLYENGKLNEVEVILSKYIAEDSKDVEFLLMQANISFWNSDVKTARENVAKIKEIYPETNLTDNLSSQIKELTAFYVKANFEYQTDSQPLEYFAQHISLEKYISKVLNPKLEISNYNFSPQSEQALIAKLHNKFHFYDVGLKINVTGGAYKNFSGETDWLGGIRFTQQLSQEASLNFGYSKNSLLSTTASTTFNLTNQNVFGEFDYNHKYVAIHAAYNQQFYEDDNNIKLFGAYIVSQPIKVYKFSFQAGYGYNFSDAKNILFIYNNEGVGVYDPYFTPKEQEVHSALFITNFKPTKNLTLKAKLNYGIQASVSNPYSSEVTPGNFEIGGFYDETFSYTDIEGSINYAVSNNLGINVMYTFQETFFYDRNNINLGLNYRF</sequence>
<dbReference type="SUPFAM" id="SSF48452">
    <property type="entry name" value="TPR-like"/>
    <property type="match status" value="1"/>
</dbReference>
<comment type="caution">
    <text evidence="1">The sequence shown here is derived from an EMBL/GenBank/DDBJ whole genome shotgun (WGS) entry which is preliminary data.</text>
</comment>
<dbReference type="Pfam" id="PF14559">
    <property type="entry name" value="TPR_19"/>
    <property type="match status" value="1"/>
</dbReference>
<accession>A0A1B8U3X2</accession>
<dbReference type="KEGG" id="pob:LPB03_08695"/>
<dbReference type="Proteomes" id="UP000092584">
    <property type="component" value="Unassembled WGS sequence"/>
</dbReference>
<dbReference type="Gene3D" id="1.25.40.10">
    <property type="entry name" value="Tetratricopeptide repeat domain"/>
    <property type="match status" value="1"/>
</dbReference>
<proteinExistence type="predicted"/>
<evidence type="ECO:0000313" key="1">
    <source>
        <dbReference type="EMBL" id="OBY66575.1"/>
    </source>
</evidence>
<dbReference type="InterPro" id="IPR011990">
    <property type="entry name" value="TPR-like_helical_dom_sf"/>
</dbReference>
<name>A0A1B8U3X2_9FLAO</name>
<gene>
    <name evidence="1" type="ORF">LPB3_00840</name>
</gene>
<evidence type="ECO:0000313" key="2">
    <source>
        <dbReference type="Proteomes" id="UP000092584"/>
    </source>
</evidence>